<keyword evidence="4" id="KW-0436">Ligase</keyword>
<dbReference type="InterPro" id="IPR020845">
    <property type="entry name" value="AMP-binding_CS"/>
</dbReference>
<evidence type="ECO:0000256" key="6">
    <source>
        <dbReference type="ARBA" id="ARBA00023098"/>
    </source>
</evidence>
<dbReference type="EMBL" id="JAQNDM010000002">
    <property type="protein sequence ID" value="MDC0708547.1"/>
    <property type="molecule type" value="Genomic_DNA"/>
</dbReference>
<dbReference type="SUPFAM" id="SSF56801">
    <property type="entry name" value="Acetyl-CoA synthetase-like"/>
    <property type="match status" value="1"/>
</dbReference>
<feature type="domain" description="Carrier" evidence="7">
    <location>
        <begin position="641"/>
        <end position="718"/>
    </location>
</feature>
<dbReference type="SMART" id="SM00823">
    <property type="entry name" value="PKS_PP"/>
    <property type="match status" value="1"/>
</dbReference>
<dbReference type="Gene3D" id="3.40.50.12780">
    <property type="entry name" value="N-terminal domain of ligase-like"/>
    <property type="match status" value="1"/>
</dbReference>
<evidence type="ECO:0000256" key="4">
    <source>
        <dbReference type="ARBA" id="ARBA00022598"/>
    </source>
</evidence>
<dbReference type="Pfam" id="PF00550">
    <property type="entry name" value="PP-binding"/>
    <property type="match status" value="1"/>
</dbReference>
<dbReference type="Pfam" id="PF23024">
    <property type="entry name" value="AMP-dom_DIP2-like"/>
    <property type="match status" value="1"/>
</dbReference>
<dbReference type="SMART" id="SM01294">
    <property type="entry name" value="PKS_PP_betabranch"/>
    <property type="match status" value="1"/>
</dbReference>
<comment type="caution">
    <text evidence="8">The sequence shown here is derived from an EMBL/GenBank/DDBJ whole genome shotgun (WGS) entry which is preliminary data.</text>
</comment>
<dbReference type="SUPFAM" id="SSF47336">
    <property type="entry name" value="ACP-like"/>
    <property type="match status" value="1"/>
</dbReference>
<protein>
    <submittedName>
        <fullName evidence="8">AMP-binding protein</fullName>
    </submittedName>
</protein>
<proteinExistence type="inferred from homology"/>
<evidence type="ECO:0000313" key="8">
    <source>
        <dbReference type="EMBL" id="MDC0708547.1"/>
    </source>
</evidence>
<keyword evidence="5" id="KW-0276">Fatty acid metabolism</keyword>
<dbReference type="InterPro" id="IPR042099">
    <property type="entry name" value="ANL_N_sf"/>
</dbReference>
<dbReference type="RefSeq" id="WP_272136500.1">
    <property type="nucleotide sequence ID" value="NZ_JAQNDM010000002.1"/>
</dbReference>
<dbReference type="PANTHER" id="PTHR22754:SF32">
    <property type="entry name" value="DISCO-INTERACTING PROTEIN 2"/>
    <property type="match status" value="1"/>
</dbReference>
<comment type="similarity">
    <text evidence="1">Belongs to the ATP-dependent AMP-binding enzyme family.</text>
</comment>
<reference evidence="8 9" key="1">
    <citation type="submission" date="2022-11" db="EMBL/GenBank/DDBJ databases">
        <title>Minimal conservation of predation-associated metabolite biosynthetic gene clusters underscores biosynthetic potential of Myxococcota including descriptions for ten novel species: Archangium lansinium sp. nov., Myxococcus landrumus sp. nov., Nannocystis bai.</title>
        <authorList>
            <person name="Ahearne A."/>
            <person name="Stevens C."/>
            <person name="Dowd S."/>
        </authorList>
    </citation>
    <scope>NUCLEOTIDE SEQUENCE [LARGE SCALE GENOMIC DNA]</scope>
    <source>
        <strain evidence="8 9">NCWAL01</strain>
    </source>
</reference>
<dbReference type="Gene3D" id="1.10.1200.10">
    <property type="entry name" value="ACP-like"/>
    <property type="match status" value="1"/>
</dbReference>
<dbReference type="InterPro" id="IPR025110">
    <property type="entry name" value="AMP-bd_C"/>
</dbReference>
<sequence>MSTHGAVQSLFPLDDAGETQLTKPSLLGTPNPQRALQVVPSLYSDLDLVSLLRLRSLDQADQLAYSYETDHGEVRLTYAELDRQARAIAAQLQAANGAGARALLLYPPGPDFLAGFFGCLYAGVIAVPAYPPRPPFRPQDRNVRRILAIAHDASPRFVITTDAVRTKLRDIAGALPGVEHWLASDAQEGPGAEAWSSFSPKSEDLAFLQYTSGSTGTPKGVMVSHGNITANERMITMGFGLTEKDVIGGWLPVFHDMGLIGHILQPMYLGAPCFLMSPMSFMKRPFRWLDLISRHRLTTSGAPDFAYRLCVESVTEEEKSRIDLSCWELAFNGAEPVRSETLESFSAAFASCGFRRSAFYPTYGFAEATLFVTGGVKEAPPVKLAVKRTELERGRAVEVAEGETRDERVVIGCGKSAVGQKLAVVLPESRVLAEEGQVGEVWVSGPNVTGGYWNREKETADRFGALIAGAADSRSFYRTGDLGFLRNGELFVTGRASDLIIIRGANHYPEDIELTVDRVNEHFLMSCAVSVDVQGEERLVVVQEVAREFPKDQLDQIGTAVRRAISESHELDLHALVLIQRNRLPRTSSGKVQRRACRELFMKEELEPIATWTGPQQTPAPAAVVAEAAPVKASAEPLSDAAERELSAWLVARVSRMLRVQPHEIDPAKPLAEYGLDSAASVLIAGELERKLGREIPATVSWDYPTISSLAHFLTRGASTEST</sequence>
<evidence type="ECO:0000313" key="9">
    <source>
        <dbReference type="Proteomes" id="UP001221838"/>
    </source>
</evidence>
<evidence type="ECO:0000256" key="1">
    <source>
        <dbReference type="ARBA" id="ARBA00006432"/>
    </source>
</evidence>
<evidence type="ECO:0000256" key="5">
    <source>
        <dbReference type="ARBA" id="ARBA00022832"/>
    </source>
</evidence>
<dbReference type="InterPro" id="IPR045851">
    <property type="entry name" value="AMP-bd_C_sf"/>
</dbReference>
<dbReference type="InterPro" id="IPR040097">
    <property type="entry name" value="FAAL/FAAC"/>
</dbReference>
<name>A0ABT5D4G6_9BACT</name>
<dbReference type="CDD" id="cd05931">
    <property type="entry name" value="FAAL"/>
    <property type="match status" value="1"/>
</dbReference>
<dbReference type="InterPro" id="IPR009081">
    <property type="entry name" value="PP-bd_ACP"/>
</dbReference>
<dbReference type="InterPro" id="IPR036736">
    <property type="entry name" value="ACP-like_sf"/>
</dbReference>
<dbReference type="PROSITE" id="PS50075">
    <property type="entry name" value="CARRIER"/>
    <property type="match status" value="1"/>
</dbReference>
<evidence type="ECO:0000259" key="7">
    <source>
        <dbReference type="PROSITE" id="PS50075"/>
    </source>
</evidence>
<evidence type="ECO:0000256" key="2">
    <source>
        <dbReference type="ARBA" id="ARBA00022450"/>
    </source>
</evidence>
<dbReference type="InterPro" id="IPR000873">
    <property type="entry name" value="AMP-dep_synth/lig_dom"/>
</dbReference>
<dbReference type="Gene3D" id="3.30.300.30">
    <property type="match status" value="1"/>
</dbReference>
<dbReference type="PROSITE" id="PS00455">
    <property type="entry name" value="AMP_BINDING"/>
    <property type="match status" value="1"/>
</dbReference>
<dbReference type="Proteomes" id="UP001221838">
    <property type="component" value="Unassembled WGS sequence"/>
</dbReference>
<dbReference type="PANTHER" id="PTHR22754">
    <property type="entry name" value="DISCO-INTERACTING PROTEIN 2 DIP2 -RELATED"/>
    <property type="match status" value="1"/>
</dbReference>
<evidence type="ECO:0000256" key="3">
    <source>
        <dbReference type="ARBA" id="ARBA00022553"/>
    </source>
</evidence>
<keyword evidence="9" id="KW-1185">Reference proteome</keyword>
<dbReference type="InterPro" id="IPR020806">
    <property type="entry name" value="PKS_PP-bd"/>
</dbReference>
<gene>
    <name evidence="8" type="ORF">POL68_08705</name>
</gene>
<dbReference type="Pfam" id="PF00501">
    <property type="entry name" value="AMP-binding"/>
    <property type="match status" value="1"/>
</dbReference>
<keyword evidence="6" id="KW-0443">Lipid metabolism</keyword>
<keyword evidence="3" id="KW-0597">Phosphoprotein</keyword>
<keyword evidence="2" id="KW-0596">Phosphopantetheine</keyword>
<accession>A0ABT5D4G6</accession>
<organism evidence="8 9">
    <name type="scientific">Stigmatella ashevillensis</name>
    <dbReference type="NCBI Taxonomy" id="2995309"/>
    <lineage>
        <taxon>Bacteria</taxon>
        <taxon>Pseudomonadati</taxon>
        <taxon>Myxococcota</taxon>
        <taxon>Myxococcia</taxon>
        <taxon>Myxococcales</taxon>
        <taxon>Cystobacterineae</taxon>
        <taxon>Archangiaceae</taxon>
        <taxon>Stigmatella</taxon>
    </lineage>
</organism>